<protein>
    <submittedName>
        <fullName evidence="1">Uncharacterized protein</fullName>
    </submittedName>
</protein>
<name>A0ACC0NBQ2_RHOML</name>
<evidence type="ECO:0000313" key="2">
    <source>
        <dbReference type="Proteomes" id="UP001062846"/>
    </source>
</evidence>
<sequence length="89" mass="9952">MVEEKGGVTDIVPWEPNSGQEEVEEPLEEEELEDGIQSVDSLSRTGGKENYFHCNKCGCCYSNMIQYSHPCVGRAMHHNCPVCFEGRNG</sequence>
<gene>
    <name evidence="1" type="ORF">RHMOL_Rhmol06G0132100</name>
</gene>
<comment type="caution">
    <text evidence="1">The sequence shown here is derived from an EMBL/GenBank/DDBJ whole genome shotgun (WGS) entry which is preliminary data.</text>
</comment>
<dbReference type="EMBL" id="CM046393">
    <property type="protein sequence ID" value="KAI8550758.1"/>
    <property type="molecule type" value="Genomic_DNA"/>
</dbReference>
<organism evidence="1 2">
    <name type="scientific">Rhododendron molle</name>
    <name type="common">Chinese azalea</name>
    <name type="synonym">Azalea mollis</name>
    <dbReference type="NCBI Taxonomy" id="49168"/>
    <lineage>
        <taxon>Eukaryota</taxon>
        <taxon>Viridiplantae</taxon>
        <taxon>Streptophyta</taxon>
        <taxon>Embryophyta</taxon>
        <taxon>Tracheophyta</taxon>
        <taxon>Spermatophyta</taxon>
        <taxon>Magnoliopsida</taxon>
        <taxon>eudicotyledons</taxon>
        <taxon>Gunneridae</taxon>
        <taxon>Pentapetalae</taxon>
        <taxon>asterids</taxon>
        <taxon>Ericales</taxon>
        <taxon>Ericaceae</taxon>
        <taxon>Ericoideae</taxon>
        <taxon>Rhodoreae</taxon>
        <taxon>Rhododendron</taxon>
    </lineage>
</organism>
<dbReference type="Proteomes" id="UP001062846">
    <property type="component" value="Chromosome 6"/>
</dbReference>
<evidence type="ECO:0000313" key="1">
    <source>
        <dbReference type="EMBL" id="KAI8550758.1"/>
    </source>
</evidence>
<accession>A0ACC0NBQ2</accession>
<reference evidence="1" key="1">
    <citation type="submission" date="2022-02" db="EMBL/GenBank/DDBJ databases">
        <title>Plant Genome Project.</title>
        <authorList>
            <person name="Zhang R.-G."/>
        </authorList>
    </citation>
    <scope>NUCLEOTIDE SEQUENCE</scope>
    <source>
        <strain evidence="1">AT1</strain>
    </source>
</reference>
<proteinExistence type="predicted"/>
<keyword evidence="2" id="KW-1185">Reference proteome</keyword>